<keyword evidence="6" id="KW-0732">Signal</keyword>
<keyword evidence="3 4" id="KW-0408">Iron</keyword>
<gene>
    <name evidence="8" type="ORF">MELA_00371</name>
</gene>
<keyword evidence="1 4" id="KW-0349">Heme</keyword>
<dbReference type="PROSITE" id="PS51007">
    <property type="entry name" value="CYTC"/>
    <property type="match status" value="1"/>
</dbReference>
<dbReference type="GO" id="GO:0046872">
    <property type="term" value="F:metal ion binding"/>
    <property type="evidence" value="ECO:0007669"/>
    <property type="project" value="UniProtKB-KW"/>
</dbReference>
<name>A0A564ZGI9_9BACT</name>
<proteinExistence type="predicted"/>
<accession>A0A564ZGI9</accession>
<dbReference type="GO" id="GO:0009055">
    <property type="term" value="F:electron transfer activity"/>
    <property type="evidence" value="ECO:0007669"/>
    <property type="project" value="InterPro"/>
</dbReference>
<evidence type="ECO:0000256" key="6">
    <source>
        <dbReference type="SAM" id="SignalP"/>
    </source>
</evidence>
<evidence type="ECO:0000256" key="5">
    <source>
        <dbReference type="SAM" id="MobiDB-lite"/>
    </source>
</evidence>
<dbReference type="InterPro" id="IPR009056">
    <property type="entry name" value="Cyt_c-like_dom"/>
</dbReference>
<evidence type="ECO:0000259" key="7">
    <source>
        <dbReference type="PROSITE" id="PS51007"/>
    </source>
</evidence>
<dbReference type="Proteomes" id="UP000334340">
    <property type="component" value="Unassembled WGS sequence"/>
</dbReference>
<dbReference type="GO" id="GO:0020037">
    <property type="term" value="F:heme binding"/>
    <property type="evidence" value="ECO:0007669"/>
    <property type="project" value="InterPro"/>
</dbReference>
<keyword evidence="9" id="KW-1185">Reference proteome</keyword>
<evidence type="ECO:0000256" key="4">
    <source>
        <dbReference type="PROSITE-ProRule" id="PRU00433"/>
    </source>
</evidence>
<feature type="domain" description="Cytochrome c" evidence="7">
    <location>
        <begin position="35"/>
        <end position="123"/>
    </location>
</feature>
<dbReference type="SUPFAM" id="SSF46626">
    <property type="entry name" value="Cytochrome c"/>
    <property type="match status" value="1"/>
</dbReference>
<dbReference type="Gene3D" id="1.10.760.10">
    <property type="entry name" value="Cytochrome c-like domain"/>
    <property type="match status" value="1"/>
</dbReference>
<dbReference type="AlphaFoldDB" id="A0A564ZGI9"/>
<keyword evidence="2 4" id="KW-0479">Metal-binding</keyword>
<organism evidence="8 9">
    <name type="scientific">Candidatus Methylomirabilis lanthanidiphila</name>
    <dbReference type="NCBI Taxonomy" id="2211376"/>
    <lineage>
        <taxon>Bacteria</taxon>
        <taxon>Candidatus Methylomirabilota</taxon>
        <taxon>Candidatus Methylomirabilia</taxon>
        <taxon>Candidatus Methylomirabilales</taxon>
        <taxon>Candidatus Methylomirabilaceae</taxon>
        <taxon>Candidatus Methylomirabilis</taxon>
    </lineage>
</organism>
<feature type="compositionally biased region" description="Low complexity" evidence="5">
    <location>
        <begin position="134"/>
        <end position="158"/>
    </location>
</feature>
<reference evidence="8 9" key="1">
    <citation type="submission" date="2019-07" db="EMBL/GenBank/DDBJ databases">
        <authorList>
            <person name="Cremers G."/>
        </authorList>
    </citation>
    <scope>NUCLEOTIDE SEQUENCE [LARGE SCALE GENOMIC DNA]</scope>
</reference>
<evidence type="ECO:0000256" key="1">
    <source>
        <dbReference type="ARBA" id="ARBA00022617"/>
    </source>
</evidence>
<feature type="signal peptide" evidence="6">
    <location>
        <begin position="1"/>
        <end position="30"/>
    </location>
</feature>
<sequence>MRTNVLFRLRYWRCMAVLPLLIVGAAPAFGAGDEKAPASAQSTYAERCALCHGVGGKGDGWQAKMVFWMKMPNFTDSAYMQTRSDEALLQILKAGGKTGMPAYGLKLTEPQMKELTVLVRGFSNAPAPQKPASTAAPAPQKPAGGAAPGPQKPTGAKR</sequence>
<protein>
    <submittedName>
        <fullName evidence="8">Cytochrome C</fullName>
    </submittedName>
</protein>
<evidence type="ECO:0000313" key="9">
    <source>
        <dbReference type="Proteomes" id="UP000334340"/>
    </source>
</evidence>
<evidence type="ECO:0000256" key="2">
    <source>
        <dbReference type="ARBA" id="ARBA00022723"/>
    </source>
</evidence>
<feature type="chain" id="PRO_5021797943" evidence="6">
    <location>
        <begin position="31"/>
        <end position="158"/>
    </location>
</feature>
<evidence type="ECO:0000313" key="8">
    <source>
        <dbReference type="EMBL" id="VUZ84007.1"/>
    </source>
</evidence>
<dbReference type="InterPro" id="IPR036909">
    <property type="entry name" value="Cyt_c-like_dom_sf"/>
</dbReference>
<feature type="region of interest" description="Disordered" evidence="5">
    <location>
        <begin position="122"/>
        <end position="158"/>
    </location>
</feature>
<evidence type="ECO:0000256" key="3">
    <source>
        <dbReference type="ARBA" id="ARBA00023004"/>
    </source>
</evidence>
<dbReference type="EMBL" id="CABIKM010000005">
    <property type="protein sequence ID" value="VUZ84007.1"/>
    <property type="molecule type" value="Genomic_DNA"/>
</dbReference>
<dbReference type="Pfam" id="PF13442">
    <property type="entry name" value="Cytochrome_CBB3"/>
    <property type="match status" value="1"/>
</dbReference>